<accession>A0AAD4LE83</accession>
<keyword evidence="3" id="KW-1185">Reference proteome</keyword>
<proteinExistence type="predicted"/>
<organism evidence="2 3">
    <name type="scientific">Lactarius akahatsu</name>
    <dbReference type="NCBI Taxonomy" id="416441"/>
    <lineage>
        <taxon>Eukaryota</taxon>
        <taxon>Fungi</taxon>
        <taxon>Dikarya</taxon>
        <taxon>Basidiomycota</taxon>
        <taxon>Agaricomycotina</taxon>
        <taxon>Agaricomycetes</taxon>
        <taxon>Russulales</taxon>
        <taxon>Russulaceae</taxon>
        <taxon>Lactarius</taxon>
    </lineage>
</organism>
<protein>
    <submittedName>
        <fullName evidence="2">Uncharacterized protein</fullName>
    </submittedName>
</protein>
<sequence length="195" mass="21328">MTTTIASPHTAPVSGDVKHAVHPFSLPPLLTPPTRTLRRKHHMTFPGEKSKRSLRSRVLDVPPPLPTPVSPVRLGHPSRPYYTAIRPHLNNGVTVSRPDTPTTPSSAPSPVTPAEKGQSLSSSPQGRPSFEFTRPRRSTTSGWSLSGEIELRIALSQRREEEDGVAPRSSEKRGSIVRGVRKLGAGLRNLVLRRN</sequence>
<feature type="region of interest" description="Disordered" evidence="1">
    <location>
        <begin position="42"/>
        <end position="143"/>
    </location>
</feature>
<feature type="region of interest" description="Disordered" evidence="1">
    <location>
        <begin position="155"/>
        <end position="177"/>
    </location>
</feature>
<name>A0AAD4LE83_9AGAM</name>
<dbReference type="AlphaFoldDB" id="A0AAD4LE83"/>
<feature type="compositionally biased region" description="Low complexity" evidence="1">
    <location>
        <begin position="93"/>
        <end position="113"/>
    </location>
</feature>
<dbReference type="EMBL" id="JAKELL010000083">
    <property type="protein sequence ID" value="KAH8983853.1"/>
    <property type="molecule type" value="Genomic_DNA"/>
</dbReference>
<dbReference type="Proteomes" id="UP001201163">
    <property type="component" value="Unassembled WGS sequence"/>
</dbReference>
<evidence type="ECO:0000256" key="1">
    <source>
        <dbReference type="SAM" id="MobiDB-lite"/>
    </source>
</evidence>
<gene>
    <name evidence="2" type="ORF">EDB92DRAFT_1550128</name>
</gene>
<evidence type="ECO:0000313" key="2">
    <source>
        <dbReference type="EMBL" id="KAH8983853.1"/>
    </source>
</evidence>
<reference evidence="2" key="1">
    <citation type="submission" date="2022-01" db="EMBL/GenBank/DDBJ databases">
        <title>Comparative genomics reveals a dynamic genome evolution in the ectomycorrhizal milk-cap (Lactarius) mushrooms.</title>
        <authorList>
            <consortium name="DOE Joint Genome Institute"/>
            <person name="Lebreton A."/>
            <person name="Tang N."/>
            <person name="Kuo A."/>
            <person name="LaButti K."/>
            <person name="Drula E."/>
            <person name="Barry K."/>
            <person name="Clum A."/>
            <person name="Lipzen A."/>
            <person name="Mousain D."/>
            <person name="Ng V."/>
            <person name="Wang R."/>
            <person name="Wang X."/>
            <person name="Dai Y."/>
            <person name="Henrissat B."/>
            <person name="Grigoriev I.V."/>
            <person name="Guerin-Laguette A."/>
            <person name="Yu F."/>
            <person name="Martin F.M."/>
        </authorList>
    </citation>
    <scope>NUCLEOTIDE SEQUENCE</scope>
    <source>
        <strain evidence="2">QP</strain>
    </source>
</reference>
<evidence type="ECO:0000313" key="3">
    <source>
        <dbReference type="Proteomes" id="UP001201163"/>
    </source>
</evidence>
<comment type="caution">
    <text evidence="2">The sequence shown here is derived from an EMBL/GenBank/DDBJ whole genome shotgun (WGS) entry which is preliminary data.</text>
</comment>